<reference evidence="8" key="2">
    <citation type="submission" date="2020-09" db="EMBL/GenBank/DDBJ databases">
        <authorList>
            <person name="Sun Q."/>
            <person name="Kim S."/>
        </authorList>
    </citation>
    <scope>NUCLEOTIDE SEQUENCE</scope>
    <source>
        <strain evidence="8">KCTC 23430</strain>
    </source>
</reference>
<dbReference type="Gene3D" id="3.50.50.60">
    <property type="entry name" value="FAD/NAD(P)-binding domain"/>
    <property type="match status" value="2"/>
</dbReference>
<gene>
    <name evidence="8" type="ORF">GCM10007053_22930</name>
</gene>
<dbReference type="InterPro" id="IPR000172">
    <property type="entry name" value="GMC_OxRdtase_N"/>
</dbReference>
<dbReference type="Pfam" id="PF05199">
    <property type="entry name" value="GMC_oxred_C"/>
    <property type="match status" value="1"/>
</dbReference>
<dbReference type="PANTHER" id="PTHR42784:SF1">
    <property type="entry name" value="PYRANOSE 2-OXIDASE"/>
    <property type="match status" value="1"/>
</dbReference>
<keyword evidence="3" id="KW-0285">Flavoprotein</keyword>
<keyword evidence="9" id="KW-1185">Reference proteome</keyword>
<evidence type="ECO:0000256" key="1">
    <source>
        <dbReference type="ARBA" id="ARBA00001974"/>
    </source>
</evidence>
<dbReference type="InterPro" id="IPR007867">
    <property type="entry name" value="GMC_OxRtase_C"/>
</dbReference>
<dbReference type="Pfam" id="PF13450">
    <property type="entry name" value="NAD_binding_8"/>
    <property type="match status" value="1"/>
</dbReference>
<sequence length="567" mass="63296">MEATDFDAIVVGSGISGGWAAKELTERGLKVLVLDRGRNIRHAVDYYGEHAQSYQEPYYGLPNRERDSREYFIQQNSYAFGETTLQYWNNDRLNPYVRTPDKPFNWMRADVVGGRSLLWGRQVYRWSEQDFTANRDDGSAVDWPVRYADIAPWYSHVEKFIGVSGQAEGLPQLPDSEFLPPMDYYALEKTAIARMKKKVPEIPITMGRVAILTQDHNGRAACHYCGPCQRGCSTGSYFSSQSSTLPAAEATGNMTLLPNRVVERLEHDECGRRVTGVLTVDTETGERQRFSARLVFLCASTLASTQILLNSASEQHPQGLANGSGVVGKYLMDHLALSHTGFFVDDADRYYLGDRPNGLYIPRFRNVGEQDQDANFLRGYGYQCLPLRPDWETTFNQRGFGADYKAQLAKPMPIWIWALRAFVECLPRASNRLYLHANKTDRFGIPQLVTEFTWSDNERNAALDSGVQAGRILRAAGAVSIDVTDSTENLDVGGDAIHEMGTVRMGRDPATSALNGFNQAHEVDNLFVTDGSFMTSASCVNPSLTYMAFTARACDYAVKQLQTANSA</sequence>
<dbReference type="Proteomes" id="UP000644693">
    <property type="component" value="Unassembled WGS sequence"/>
</dbReference>
<protein>
    <submittedName>
        <fullName evidence="8">GMC family oxidoreductase</fullName>
    </submittedName>
</protein>
<evidence type="ECO:0000256" key="3">
    <source>
        <dbReference type="ARBA" id="ARBA00022630"/>
    </source>
</evidence>
<dbReference type="SUPFAM" id="SSF51905">
    <property type="entry name" value="FAD/NAD(P)-binding domain"/>
    <property type="match status" value="1"/>
</dbReference>
<name>A0A918XJX6_9GAMM</name>
<evidence type="ECO:0000259" key="6">
    <source>
        <dbReference type="Pfam" id="PF00732"/>
    </source>
</evidence>
<evidence type="ECO:0000259" key="7">
    <source>
        <dbReference type="Pfam" id="PF05199"/>
    </source>
</evidence>
<feature type="domain" description="Glucose-methanol-choline oxidoreductase C-terminal" evidence="7">
    <location>
        <begin position="427"/>
        <end position="549"/>
    </location>
</feature>
<dbReference type="GO" id="GO:0050660">
    <property type="term" value="F:flavin adenine dinucleotide binding"/>
    <property type="evidence" value="ECO:0007669"/>
    <property type="project" value="InterPro"/>
</dbReference>
<comment type="caution">
    <text evidence="8">The sequence shown here is derived from an EMBL/GenBank/DDBJ whole genome shotgun (WGS) entry which is preliminary data.</text>
</comment>
<evidence type="ECO:0000313" key="8">
    <source>
        <dbReference type="EMBL" id="GHD35675.1"/>
    </source>
</evidence>
<dbReference type="GO" id="GO:0016614">
    <property type="term" value="F:oxidoreductase activity, acting on CH-OH group of donors"/>
    <property type="evidence" value="ECO:0007669"/>
    <property type="project" value="InterPro"/>
</dbReference>
<dbReference type="Pfam" id="PF00732">
    <property type="entry name" value="GMC_oxred_N"/>
    <property type="match status" value="1"/>
</dbReference>
<keyword evidence="5" id="KW-0560">Oxidoreductase</keyword>
<feature type="domain" description="Glucose-methanol-choline oxidoreductase N-terminal" evidence="6">
    <location>
        <begin position="210"/>
        <end position="335"/>
    </location>
</feature>
<proteinExistence type="inferred from homology"/>
<dbReference type="RefSeq" id="WP_189477932.1">
    <property type="nucleotide sequence ID" value="NZ_BMYM01000002.1"/>
</dbReference>
<accession>A0A918XJX6</accession>
<evidence type="ECO:0000256" key="5">
    <source>
        <dbReference type="ARBA" id="ARBA00023002"/>
    </source>
</evidence>
<evidence type="ECO:0000256" key="2">
    <source>
        <dbReference type="ARBA" id="ARBA00010790"/>
    </source>
</evidence>
<evidence type="ECO:0000256" key="4">
    <source>
        <dbReference type="ARBA" id="ARBA00022827"/>
    </source>
</evidence>
<comment type="similarity">
    <text evidence="2">Belongs to the GMC oxidoreductase family.</text>
</comment>
<dbReference type="InterPro" id="IPR036188">
    <property type="entry name" value="FAD/NAD-bd_sf"/>
</dbReference>
<evidence type="ECO:0000313" key="9">
    <source>
        <dbReference type="Proteomes" id="UP000644693"/>
    </source>
</evidence>
<organism evidence="8 9">
    <name type="scientific">Parahalioglobus pacificus</name>
    <dbReference type="NCBI Taxonomy" id="930806"/>
    <lineage>
        <taxon>Bacteria</taxon>
        <taxon>Pseudomonadati</taxon>
        <taxon>Pseudomonadota</taxon>
        <taxon>Gammaproteobacteria</taxon>
        <taxon>Cellvibrionales</taxon>
        <taxon>Halieaceae</taxon>
        <taxon>Parahalioglobus</taxon>
    </lineage>
</organism>
<comment type="cofactor">
    <cofactor evidence="1">
        <name>FAD</name>
        <dbReference type="ChEBI" id="CHEBI:57692"/>
    </cofactor>
</comment>
<keyword evidence="4" id="KW-0274">FAD</keyword>
<dbReference type="InterPro" id="IPR051473">
    <property type="entry name" value="P2Ox-like"/>
</dbReference>
<dbReference type="EMBL" id="BMYM01000002">
    <property type="protein sequence ID" value="GHD35675.1"/>
    <property type="molecule type" value="Genomic_DNA"/>
</dbReference>
<dbReference type="SUPFAM" id="SSF54373">
    <property type="entry name" value="FAD-linked reductases, C-terminal domain"/>
    <property type="match status" value="1"/>
</dbReference>
<dbReference type="AlphaFoldDB" id="A0A918XJX6"/>
<dbReference type="PANTHER" id="PTHR42784">
    <property type="entry name" value="PYRANOSE 2-OXIDASE"/>
    <property type="match status" value="1"/>
</dbReference>
<reference evidence="8" key="1">
    <citation type="journal article" date="2014" name="Int. J. Syst. Evol. Microbiol.">
        <title>Complete genome sequence of Corynebacterium casei LMG S-19264T (=DSM 44701T), isolated from a smear-ripened cheese.</title>
        <authorList>
            <consortium name="US DOE Joint Genome Institute (JGI-PGF)"/>
            <person name="Walter F."/>
            <person name="Albersmeier A."/>
            <person name="Kalinowski J."/>
            <person name="Ruckert C."/>
        </authorList>
    </citation>
    <scope>NUCLEOTIDE SEQUENCE</scope>
    <source>
        <strain evidence="8">KCTC 23430</strain>
    </source>
</reference>